<name>A0ABV3FSU2_9NOCA</name>
<organism evidence="3 4">
    <name type="scientific">Nocardia aurea</name>
    <dbReference type="NCBI Taxonomy" id="2144174"/>
    <lineage>
        <taxon>Bacteria</taxon>
        <taxon>Bacillati</taxon>
        <taxon>Actinomycetota</taxon>
        <taxon>Actinomycetes</taxon>
        <taxon>Mycobacteriales</taxon>
        <taxon>Nocardiaceae</taxon>
        <taxon>Nocardia</taxon>
    </lineage>
</organism>
<dbReference type="Gene3D" id="3.40.50.720">
    <property type="entry name" value="NAD(P)-binding Rossmann-like Domain"/>
    <property type="match status" value="1"/>
</dbReference>
<dbReference type="InterPro" id="IPR036291">
    <property type="entry name" value="NAD(P)-bd_dom_sf"/>
</dbReference>
<comment type="caution">
    <text evidence="3">The sequence shown here is derived from an EMBL/GenBank/DDBJ whole genome shotgun (WGS) entry which is preliminary data.</text>
</comment>
<dbReference type="SUPFAM" id="SSF50129">
    <property type="entry name" value="GroES-like"/>
    <property type="match status" value="1"/>
</dbReference>
<dbReference type="InterPro" id="IPR011032">
    <property type="entry name" value="GroES-like_sf"/>
</dbReference>
<proteinExistence type="predicted"/>
<dbReference type="SMART" id="SM00829">
    <property type="entry name" value="PKS_ER"/>
    <property type="match status" value="1"/>
</dbReference>
<dbReference type="Pfam" id="PF16884">
    <property type="entry name" value="ADH_N_2"/>
    <property type="match status" value="1"/>
</dbReference>
<keyword evidence="1" id="KW-0560">Oxidoreductase</keyword>
<dbReference type="RefSeq" id="WP_357783253.1">
    <property type="nucleotide sequence ID" value="NZ_JBFAKC010000005.1"/>
</dbReference>
<protein>
    <submittedName>
        <fullName evidence="3">NADP-dependent oxidoreductase</fullName>
    </submittedName>
</protein>
<keyword evidence="4" id="KW-1185">Reference proteome</keyword>
<dbReference type="EMBL" id="JBFAKC010000005">
    <property type="protein sequence ID" value="MEV0708465.1"/>
    <property type="molecule type" value="Genomic_DNA"/>
</dbReference>
<dbReference type="SUPFAM" id="SSF51735">
    <property type="entry name" value="NAD(P)-binding Rossmann-fold domains"/>
    <property type="match status" value="1"/>
</dbReference>
<evidence type="ECO:0000256" key="1">
    <source>
        <dbReference type="ARBA" id="ARBA00023002"/>
    </source>
</evidence>
<evidence type="ECO:0000313" key="4">
    <source>
        <dbReference type="Proteomes" id="UP001551695"/>
    </source>
</evidence>
<dbReference type="Pfam" id="PF00107">
    <property type="entry name" value="ADH_zinc_N"/>
    <property type="match status" value="1"/>
</dbReference>
<dbReference type="PANTHER" id="PTHR43205:SF7">
    <property type="entry name" value="PROSTAGLANDIN REDUCTASE 1"/>
    <property type="match status" value="1"/>
</dbReference>
<evidence type="ECO:0000313" key="3">
    <source>
        <dbReference type="EMBL" id="MEV0708465.1"/>
    </source>
</evidence>
<dbReference type="InterPro" id="IPR013149">
    <property type="entry name" value="ADH-like_C"/>
</dbReference>
<accession>A0ABV3FSU2</accession>
<feature type="domain" description="Enoyl reductase (ER)" evidence="2">
    <location>
        <begin position="21"/>
        <end position="323"/>
    </location>
</feature>
<evidence type="ECO:0000259" key="2">
    <source>
        <dbReference type="SMART" id="SM00829"/>
    </source>
</evidence>
<dbReference type="PANTHER" id="PTHR43205">
    <property type="entry name" value="PROSTAGLANDIN REDUCTASE"/>
    <property type="match status" value="1"/>
</dbReference>
<reference evidence="3 4" key="1">
    <citation type="submission" date="2024-06" db="EMBL/GenBank/DDBJ databases">
        <title>The Natural Products Discovery Center: Release of the First 8490 Sequenced Strains for Exploring Actinobacteria Biosynthetic Diversity.</title>
        <authorList>
            <person name="Kalkreuter E."/>
            <person name="Kautsar S.A."/>
            <person name="Yang D."/>
            <person name="Bader C.D."/>
            <person name="Teijaro C.N."/>
            <person name="Fluegel L."/>
            <person name="Davis C.M."/>
            <person name="Simpson J.R."/>
            <person name="Lauterbach L."/>
            <person name="Steele A.D."/>
            <person name="Gui C."/>
            <person name="Meng S."/>
            <person name="Li G."/>
            <person name="Viehrig K."/>
            <person name="Ye F."/>
            <person name="Su P."/>
            <person name="Kiefer A.F."/>
            <person name="Nichols A."/>
            <person name="Cepeda A.J."/>
            <person name="Yan W."/>
            <person name="Fan B."/>
            <person name="Jiang Y."/>
            <person name="Adhikari A."/>
            <person name="Zheng C.-J."/>
            <person name="Schuster L."/>
            <person name="Cowan T.M."/>
            <person name="Smanski M.J."/>
            <person name="Chevrette M.G."/>
            <person name="De Carvalho L.P.S."/>
            <person name="Shen B."/>
        </authorList>
    </citation>
    <scope>NUCLEOTIDE SEQUENCE [LARGE SCALE GENOMIC DNA]</scope>
    <source>
        <strain evidence="3 4">NPDC050403</strain>
    </source>
</reference>
<dbReference type="InterPro" id="IPR020843">
    <property type="entry name" value="ER"/>
</dbReference>
<sequence>MTKTHHEICLAATVSGATPPTREHFQLIEAPMPTVGAGQVLVRNRWMTVSAAMRTLMGDSPVPMPMYTVGNVLHGPAIGEVVDSDDPAHPIGTWVRHRFGWREFAVVAQPEQISPATGAEDAAVWLGQGLTAYVGLRVAADVRPGDTVLVTGAAGAVGASAGQIARLLGAAHVVGTSGKPDLLPSLGYDVAVARSDPERLRAAAPDGFDVVFDTVGGSLLAHALELTRPGARVALCGALAHQLAGEPATVPIDVMTLIGRRVTVRGFTASDHDTARDQWTRHCAQWREAGRLRFPHVSIDGLADAPRALIDLIAGRHHGTVLVGLP</sequence>
<dbReference type="InterPro" id="IPR041694">
    <property type="entry name" value="ADH_N_2"/>
</dbReference>
<gene>
    <name evidence="3" type="ORF">AB0I48_12940</name>
</gene>
<dbReference type="InterPro" id="IPR045010">
    <property type="entry name" value="MDR_fam"/>
</dbReference>
<dbReference type="Proteomes" id="UP001551695">
    <property type="component" value="Unassembled WGS sequence"/>
</dbReference>
<dbReference type="Gene3D" id="3.90.180.10">
    <property type="entry name" value="Medium-chain alcohol dehydrogenases, catalytic domain"/>
    <property type="match status" value="1"/>
</dbReference>
<dbReference type="CDD" id="cd05288">
    <property type="entry name" value="PGDH"/>
    <property type="match status" value="1"/>
</dbReference>